<evidence type="ECO:0000256" key="8">
    <source>
        <dbReference type="ARBA" id="ARBA00022857"/>
    </source>
</evidence>
<reference evidence="16 17" key="1">
    <citation type="submission" date="2020-08" db="EMBL/GenBank/DDBJ databases">
        <title>Genomic Encyclopedia of Archaeal and Bacterial Type Strains, Phase II (KMG-II): from individual species to whole genera.</title>
        <authorList>
            <person name="Goeker M."/>
        </authorList>
    </citation>
    <scope>NUCLEOTIDE SEQUENCE [LARGE SCALE GENOMIC DNA]</scope>
    <source>
        <strain evidence="16 17">DSM 43850</strain>
    </source>
</reference>
<evidence type="ECO:0000313" key="17">
    <source>
        <dbReference type="Proteomes" id="UP000517916"/>
    </source>
</evidence>
<dbReference type="InterPro" id="IPR036188">
    <property type="entry name" value="FAD/NAD-bd_sf"/>
</dbReference>
<keyword evidence="10" id="KW-0503">Monooxygenase</keyword>
<dbReference type="EMBL" id="JACJID010000001">
    <property type="protein sequence ID" value="MBA8924741.1"/>
    <property type="molecule type" value="Genomic_DNA"/>
</dbReference>
<dbReference type="InterPro" id="IPR025700">
    <property type="entry name" value="Lys/Orn_oxygenase"/>
</dbReference>
<dbReference type="GO" id="GO:0016491">
    <property type="term" value="F:oxidoreductase activity"/>
    <property type="evidence" value="ECO:0007669"/>
    <property type="project" value="UniProtKB-KW"/>
</dbReference>
<dbReference type="EC" id="1.14.13.59" evidence="4"/>
<evidence type="ECO:0000256" key="12">
    <source>
        <dbReference type="ARBA" id="ARBA00031158"/>
    </source>
</evidence>
<evidence type="ECO:0000256" key="7">
    <source>
        <dbReference type="ARBA" id="ARBA00022827"/>
    </source>
</evidence>
<comment type="cofactor">
    <cofactor evidence="1">
        <name>FAD</name>
        <dbReference type="ChEBI" id="CHEBI:57692"/>
    </cofactor>
</comment>
<evidence type="ECO:0000256" key="3">
    <source>
        <dbReference type="ARBA" id="ARBA00007588"/>
    </source>
</evidence>
<dbReference type="RefSeq" id="WP_182836919.1">
    <property type="nucleotide sequence ID" value="NZ_BAAABQ010000001.1"/>
</dbReference>
<evidence type="ECO:0000256" key="13">
    <source>
        <dbReference type="ARBA" id="ARBA00032493"/>
    </source>
</evidence>
<dbReference type="PANTHER" id="PTHR42802:SF1">
    <property type="entry name" value="L-ORNITHINE N(5)-MONOOXYGENASE"/>
    <property type="match status" value="1"/>
</dbReference>
<accession>A0ABR6BDE5</accession>
<dbReference type="PANTHER" id="PTHR42802">
    <property type="entry name" value="MONOOXYGENASE"/>
    <property type="match status" value="1"/>
</dbReference>
<evidence type="ECO:0000256" key="15">
    <source>
        <dbReference type="ARBA" id="ARBA00048407"/>
    </source>
</evidence>
<evidence type="ECO:0000256" key="4">
    <source>
        <dbReference type="ARBA" id="ARBA00013076"/>
    </source>
</evidence>
<sequence>MGTRRYGLLGIGFGPSHLSLSAVCDSTRPSSVRTRVHCLESRPEFAWHPDMLLDGARMQVAFLKDLVTPHDPTSPYTFTNYLVRKGRLEQFLNLGTLHPTRREYADYFRWVAAQLSPYVSYNCTAQAIRPVLGQDGSVGHLEVDLLDPAGRPRTVSAEHLSLAPGGRPAIPPGVAPAALESGAVWHSSRFLRGIEPYRGRGTALPYRFLVVGAGQSAAEIFQYLVAEFPAAQVTLAHRGFALMPANSSPLANEIFNPESVDLFHGAGPEQRRAILDQLRITNYGAVDEEDIQAIARLLYDQRVHGGLRLRLSRFTELLGASVDDTLVCVAARDLLTGHTAHDRYDGVVLATGYDFREARDLLTDLDPHLVREADGTPLVRRDYSVQTTDGFRPKVFLHGAAEHSHGLTSTLLSLLAHRAVDILDATFGAGALTPVPAPLEGADA</sequence>
<evidence type="ECO:0000256" key="14">
    <source>
        <dbReference type="ARBA" id="ARBA00032738"/>
    </source>
</evidence>
<evidence type="ECO:0000256" key="1">
    <source>
        <dbReference type="ARBA" id="ARBA00001974"/>
    </source>
</evidence>
<keyword evidence="8" id="KW-0521">NADP</keyword>
<dbReference type="SUPFAM" id="SSF51905">
    <property type="entry name" value="FAD/NAD(P)-binding domain"/>
    <property type="match status" value="2"/>
</dbReference>
<comment type="similarity">
    <text evidence="3">Belongs to the lysine N(6)-hydroxylase/L-ornithine N(5)-oxygenase family.</text>
</comment>
<evidence type="ECO:0000256" key="5">
    <source>
        <dbReference type="ARBA" id="ARBA00016406"/>
    </source>
</evidence>
<name>A0ABR6BDE5_9PSEU</name>
<keyword evidence="6" id="KW-0285">Flavoprotein</keyword>
<comment type="pathway">
    <text evidence="2">Siderophore biosynthesis.</text>
</comment>
<protein>
    <recommendedName>
        <fullName evidence="5">L-lysine N6-monooxygenase MbtG</fullName>
        <ecNumber evidence="4">1.14.13.59</ecNumber>
    </recommendedName>
    <alternativeName>
        <fullName evidence="14">Lysine 6-N-hydroxylase</fullName>
    </alternativeName>
    <alternativeName>
        <fullName evidence="13">Lysine N6-hydroxylase</fullName>
    </alternativeName>
    <alternativeName>
        <fullName evidence="11">Lysine-N-oxygenase</fullName>
    </alternativeName>
    <alternativeName>
        <fullName evidence="12">Mycobactin synthase protein G</fullName>
    </alternativeName>
</protein>
<dbReference type="Gene3D" id="3.50.50.60">
    <property type="entry name" value="FAD/NAD(P)-binding domain"/>
    <property type="match status" value="1"/>
</dbReference>
<gene>
    <name evidence="16" type="ORF">BC739_001938</name>
</gene>
<evidence type="ECO:0000313" key="16">
    <source>
        <dbReference type="EMBL" id="MBA8924741.1"/>
    </source>
</evidence>
<organism evidence="16 17">
    <name type="scientific">Kutzneria viridogrisea</name>
    <dbReference type="NCBI Taxonomy" id="47990"/>
    <lineage>
        <taxon>Bacteria</taxon>
        <taxon>Bacillati</taxon>
        <taxon>Actinomycetota</taxon>
        <taxon>Actinomycetes</taxon>
        <taxon>Pseudonocardiales</taxon>
        <taxon>Pseudonocardiaceae</taxon>
        <taxon>Kutzneria</taxon>
    </lineage>
</organism>
<dbReference type="Pfam" id="PF13434">
    <property type="entry name" value="Lys_Orn_oxgnase"/>
    <property type="match status" value="1"/>
</dbReference>
<evidence type="ECO:0000256" key="6">
    <source>
        <dbReference type="ARBA" id="ARBA00022630"/>
    </source>
</evidence>
<keyword evidence="9 16" id="KW-0560">Oxidoreductase</keyword>
<comment type="caution">
    <text evidence="16">The sequence shown here is derived from an EMBL/GenBank/DDBJ whole genome shotgun (WGS) entry which is preliminary data.</text>
</comment>
<dbReference type="Proteomes" id="UP000517916">
    <property type="component" value="Unassembled WGS sequence"/>
</dbReference>
<proteinExistence type="inferred from homology"/>
<evidence type="ECO:0000256" key="10">
    <source>
        <dbReference type="ARBA" id="ARBA00023033"/>
    </source>
</evidence>
<evidence type="ECO:0000256" key="9">
    <source>
        <dbReference type="ARBA" id="ARBA00023002"/>
    </source>
</evidence>
<evidence type="ECO:0000256" key="2">
    <source>
        <dbReference type="ARBA" id="ARBA00004924"/>
    </source>
</evidence>
<keyword evidence="17" id="KW-1185">Reference proteome</keyword>
<evidence type="ECO:0000256" key="11">
    <source>
        <dbReference type="ARBA" id="ARBA00029939"/>
    </source>
</evidence>
<keyword evidence="7" id="KW-0274">FAD</keyword>
<comment type="catalytic activity">
    <reaction evidence="15">
        <text>L-lysine + NADPH + O2 = N(6)-hydroxy-L-lysine + NADP(+) + H2O</text>
        <dbReference type="Rhea" id="RHEA:23228"/>
        <dbReference type="ChEBI" id="CHEBI:15377"/>
        <dbReference type="ChEBI" id="CHEBI:15379"/>
        <dbReference type="ChEBI" id="CHEBI:32551"/>
        <dbReference type="ChEBI" id="CHEBI:57783"/>
        <dbReference type="ChEBI" id="CHEBI:57820"/>
        <dbReference type="ChEBI" id="CHEBI:58349"/>
        <dbReference type="EC" id="1.14.13.59"/>
    </reaction>
</comment>